<keyword evidence="11 13" id="KW-0472">Membrane</keyword>
<dbReference type="EMBL" id="QWIQ01000090">
    <property type="protein sequence ID" value="RMZ08549.1"/>
    <property type="molecule type" value="Genomic_DNA"/>
</dbReference>
<evidence type="ECO:0000256" key="1">
    <source>
        <dbReference type="ARBA" id="ARBA00004606"/>
    </source>
</evidence>
<feature type="transmembrane region" description="Helical" evidence="13">
    <location>
        <begin position="45"/>
        <end position="65"/>
    </location>
</feature>
<dbReference type="PANTHER" id="PTHR23033">
    <property type="entry name" value="BETA1,3-GALACTOSYLTRANSFERASE"/>
    <property type="match status" value="1"/>
</dbReference>
<feature type="transmembrane region" description="Helical" evidence="13">
    <location>
        <begin position="77"/>
        <end position="96"/>
    </location>
</feature>
<evidence type="ECO:0000256" key="4">
    <source>
        <dbReference type="ARBA" id="ARBA00012557"/>
    </source>
</evidence>
<keyword evidence="7 13" id="KW-0812">Transmembrane</keyword>
<dbReference type="Proteomes" id="UP000281468">
    <property type="component" value="Unassembled WGS sequence"/>
</dbReference>
<reference evidence="15 16" key="1">
    <citation type="journal article" date="2018" name="BMC Genomics">
        <title>Genomic evidence for intraspecific hybridization in a clonal and extremely halotolerant yeast.</title>
        <authorList>
            <person name="Gostincar C."/>
            <person name="Stajich J.E."/>
            <person name="Zupancic J."/>
            <person name="Zalar P."/>
            <person name="Gunde-Cimerman N."/>
        </authorList>
    </citation>
    <scope>NUCLEOTIDE SEQUENCE [LARGE SCALE GENOMIC DNA]</scope>
    <source>
        <strain evidence="15 16">EXF-171</strain>
    </source>
</reference>
<comment type="similarity">
    <text evidence="3">Belongs to the glycosyltransferase 31 family. Beta3-Gal-T subfamily.</text>
</comment>
<evidence type="ECO:0000256" key="13">
    <source>
        <dbReference type="SAM" id="Phobius"/>
    </source>
</evidence>
<dbReference type="InterPro" id="IPR003378">
    <property type="entry name" value="Fringe-like_glycosylTrfase"/>
</dbReference>
<comment type="pathway">
    <text evidence="2">Protein modification; protein glycosylation.</text>
</comment>
<dbReference type="GO" id="GO:0016020">
    <property type="term" value="C:membrane"/>
    <property type="evidence" value="ECO:0007669"/>
    <property type="project" value="UniProtKB-SubCell"/>
</dbReference>
<protein>
    <recommendedName>
        <fullName evidence="4">N-acetylgalactosaminide beta-1,3-galactosyltransferase</fullName>
        <ecNumber evidence="4">2.4.1.122</ecNumber>
    </recommendedName>
</protein>
<keyword evidence="8" id="KW-0547">Nucleotide-binding</keyword>
<evidence type="ECO:0000259" key="14">
    <source>
        <dbReference type="Pfam" id="PF02434"/>
    </source>
</evidence>
<evidence type="ECO:0000256" key="8">
    <source>
        <dbReference type="ARBA" id="ARBA00022741"/>
    </source>
</evidence>
<evidence type="ECO:0000256" key="12">
    <source>
        <dbReference type="SAM" id="MobiDB-lite"/>
    </source>
</evidence>
<comment type="caution">
    <text evidence="15">The sequence shown here is derived from an EMBL/GenBank/DDBJ whole genome shotgun (WGS) entry which is preliminary data.</text>
</comment>
<dbReference type="AlphaFoldDB" id="A0A3M7H5D4"/>
<evidence type="ECO:0000256" key="5">
    <source>
        <dbReference type="ARBA" id="ARBA00022676"/>
    </source>
</evidence>
<feature type="region of interest" description="Disordered" evidence="12">
    <location>
        <begin position="111"/>
        <end position="164"/>
    </location>
</feature>
<keyword evidence="9" id="KW-0735">Signal-anchor</keyword>
<name>A0A3M7H5D4_HORWE</name>
<keyword evidence="5" id="KW-0328">Glycosyltransferase</keyword>
<dbReference type="PANTHER" id="PTHR23033:SF47">
    <property type="entry name" value="APPLE DOMAIN-CONTAINING PROTEIN-RELATED"/>
    <property type="match status" value="1"/>
</dbReference>
<dbReference type="Gene3D" id="3.90.550.50">
    <property type="match status" value="1"/>
</dbReference>
<evidence type="ECO:0000256" key="3">
    <source>
        <dbReference type="ARBA" id="ARBA00006462"/>
    </source>
</evidence>
<comment type="subcellular location">
    <subcellularLocation>
        <location evidence="1">Membrane</location>
        <topology evidence="1">Single-pass type II membrane protein</topology>
    </subcellularLocation>
</comment>
<feature type="compositionally biased region" description="Low complexity" evidence="12">
    <location>
        <begin position="130"/>
        <end position="148"/>
    </location>
</feature>
<evidence type="ECO:0000256" key="9">
    <source>
        <dbReference type="ARBA" id="ARBA00022968"/>
    </source>
</evidence>
<evidence type="ECO:0000313" key="15">
    <source>
        <dbReference type="EMBL" id="RMZ08549.1"/>
    </source>
</evidence>
<dbReference type="InterPro" id="IPR026050">
    <property type="entry name" value="C1GALT1/C1GALT1_chp1"/>
</dbReference>
<evidence type="ECO:0000256" key="6">
    <source>
        <dbReference type="ARBA" id="ARBA00022679"/>
    </source>
</evidence>
<dbReference type="Pfam" id="PF02434">
    <property type="entry name" value="Fringe"/>
    <property type="match status" value="1"/>
</dbReference>
<evidence type="ECO:0000256" key="2">
    <source>
        <dbReference type="ARBA" id="ARBA00004922"/>
    </source>
</evidence>
<evidence type="ECO:0000256" key="7">
    <source>
        <dbReference type="ARBA" id="ARBA00022692"/>
    </source>
</evidence>
<evidence type="ECO:0000256" key="10">
    <source>
        <dbReference type="ARBA" id="ARBA00022989"/>
    </source>
</evidence>
<gene>
    <name evidence="15" type="ORF">D0862_03934</name>
</gene>
<keyword evidence="6" id="KW-0808">Transferase</keyword>
<evidence type="ECO:0000256" key="11">
    <source>
        <dbReference type="ARBA" id="ARBA00023136"/>
    </source>
</evidence>
<organism evidence="15 16">
    <name type="scientific">Hortaea werneckii</name>
    <name type="common">Black yeast</name>
    <name type="synonym">Cladosporium werneckii</name>
    <dbReference type="NCBI Taxonomy" id="91943"/>
    <lineage>
        <taxon>Eukaryota</taxon>
        <taxon>Fungi</taxon>
        <taxon>Dikarya</taxon>
        <taxon>Ascomycota</taxon>
        <taxon>Pezizomycotina</taxon>
        <taxon>Dothideomycetes</taxon>
        <taxon>Dothideomycetidae</taxon>
        <taxon>Mycosphaerellales</taxon>
        <taxon>Teratosphaeriaceae</taxon>
        <taxon>Hortaea</taxon>
    </lineage>
</organism>
<accession>A0A3M7H5D4</accession>
<keyword evidence="10 13" id="KW-1133">Transmembrane helix</keyword>
<proteinExistence type="inferred from homology"/>
<sequence>MRVLLYNYYVQHNPATLSPELLSNKLPLKASHVPITFIHSPSVPLIARGTFTLFHFLFSLGESFFITMTASPSSARIITLPRIAILALTLVAIFFFRDTFLPSESPYRSHSTSPAHLHTQPDQASHYESESTTQDKSSSSSSSSTTPSVHHATNTSASDEPESCLSVPGADNVLIMLKTGATELYQKLPTHFMTTFTCVPHFMIFSDLAQNFADIPIHDAIAPISSHFRDHHEDFELYRKLQQYQREGQNLHALSGSGGWNLDKWKFLPMLHQAFESAPAHIEWFLLMEADTSLSWTNLLQWLRTMDPTKPYYLGAQNVIGSTTFAHGGSGVVISRRAADLLETKRRSLGKTTYDALWEETTSTSCCGDEIVARAFLDVDVPLTPAWPLIQGETVSSIDWKPDHWCTVALTWHHVTPIEIDSLFQFETSWIATHGWETPYLYRDVFEHFIDRHISVNRTAWKNLSKDHRFVRPDLLALPSQMREEPPTKPFEQLRPYEQAAVESQDACAEACWRHRKCVQWMFAPEGRCYLGDVVRFGGSDEQREGGAGGGRGGQEAGPWVSGWMQERVQRFKSGFEGCEVRWHG</sequence>
<dbReference type="EC" id="2.4.1.122" evidence="4"/>
<dbReference type="VEuPathDB" id="FungiDB:BTJ68_05371"/>
<dbReference type="GO" id="GO:0016263">
    <property type="term" value="F:glycoprotein-N-acetylgalactosamine 3-beta-galactosyltransferase activity"/>
    <property type="evidence" value="ECO:0007669"/>
    <property type="project" value="UniProtKB-EC"/>
</dbReference>
<evidence type="ECO:0000313" key="16">
    <source>
        <dbReference type="Proteomes" id="UP000281468"/>
    </source>
</evidence>
<feature type="domain" description="Fringe-like glycosyltransferase" evidence="14">
    <location>
        <begin position="281"/>
        <end position="343"/>
    </location>
</feature>
<dbReference type="GO" id="GO:0000166">
    <property type="term" value="F:nucleotide binding"/>
    <property type="evidence" value="ECO:0007669"/>
    <property type="project" value="UniProtKB-KW"/>
</dbReference>